<feature type="domain" description="RagB/SusD" evidence="6">
    <location>
        <begin position="298"/>
        <end position="584"/>
    </location>
</feature>
<dbReference type="InterPro" id="IPR011990">
    <property type="entry name" value="TPR-like_helical_dom_sf"/>
</dbReference>
<keyword evidence="9" id="KW-1185">Reference proteome</keyword>
<evidence type="ECO:0000313" key="9">
    <source>
        <dbReference type="Proteomes" id="UP000647339"/>
    </source>
</evidence>
<evidence type="ECO:0000313" key="8">
    <source>
        <dbReference type="EMBL" id="GGF38972.1"/>
    </source>
</evidence>
<keyword evidence="5" id="KW-0998">Cell outer membrane</keyword>
<dbReference type="EMBL" id="BMIU01000015">
    <property type="protein sequence ID" value="GGF38972.1"/>
    <property type="molecule type" value="Genomic_DNA"/>
</dbReference>
<dbReference type="Proteomes" id="UP000647339">
    <property type="component" value="Unassembled WGS sequence"/>
</dbReference>
<dbReference type="InterPro" id="IPR033985">
    <property type="entry name" value="SusD-like_N"/>
</dbReference>
<evidence type="ECO:0000256" key="5">
    <source>
        <dbReference type="ARBA" id="ARBA00023237"/>
    </source>
</evidence>
<organism evidence="8 9">
    <name type="scientific">Echinicola rosea</name>
    <dbReference type="NCBI Taxonomy" id="1807691"/>
    <lineage>
        <taxon>Bacteria</taxon>
        <taxon>Pseudomonadati</taxon>
        <taxon>Bacteroidota</taxon>
        <taxon>Cytophagia</taxon>
        <taxon>Cytophagales</taxon>
        <taxon>Cyclobacteriaceae</taxon>
        <taxon>Echinicola</taxon>
    </lineage>
</organism>
<comment type="subcellular location">
    <subcellularLocation>
        <location evidence="1">Cell outer membrane</location>
    </subcellularLocation>
</comment>
<evidence type="ECO:0000256" key="1">
    <source>
        <dbReference type="ARBA" id="ARBA00004442"/>
    </source>
</evidence>
<gene>
    <name evidence="8" type="ORF">GCM10011339_29410</name>
</gene>
<dbReference type="Gene3D" id="1.25.40.390">
    <property type="match status" value="1"/>
</dbReference>
<name>A0ABQ1V5M5_9BACT</name>
<protein>
    <submittedName>
        <fullName evidence="8">Membrane protein</fullName>
    </submittedName>
</protein>
<dbReference type="PROSITE" id="PS51257">
    <property type="entry name" value="PROKAR_LIPOPROTEIN"/>
    <property type="match status" value="1"/>
</dbReference>
<evidence type="ECO:0000256" key="2">
    <source>
        <dbReference type="ARBA" id="ARBA00006275"/>
    </source>
</evidence>
<keyword evidence="4" id="KW-0472">Membrane</keyword>
<accession>A0ABQ1V5M5</accession>
<evidence type="ECO:0000259" key="7">
    <source>
        <dbReference type="Pfam" id="PF14322"/>
    </source>
</evidence>
<evidence type="ECO:0000256" key="4">
    <source>
        <dbReference type="ARBA" id="ARBA00023136"/>
    </source>
</evidence>
<evidence type="ECO:0000259" key="6">
    <source>
        <dbReference type="Pfam" id="PF07980"/>
    </source>
</evidence>
<dbReference type="Pfam" id="PF07980">
    <property type="entry name" value="SusD_RagB"/>
    <property type="match status" value="1"/>
</dbReference>
<comment type="similarity">
    <text evidence="2">Belongs to the SusD family.</text>
</comment>
<dbReference type="Pfam" id="PF14322">
    <property type="entry name" value="SusD-like_3"/>
    <property type="match status" value="1"/>
</dbReference>
<sequence length="585" mass="66888">MKFQHLIRPDMNYIKYSLILALLLFGACDDEFLDKYPLDSVTHETYWETESQLRAALYPCYEGLDYELLIYPNVFGGDVVWGDLNSGLAKIPGGRHTALDGFPFTSFWSWLYAPIFTCNNFLDHYNKAEINQEIKDTYAAEVKVIRALQYFWLTSYWGDVPLVDKVINASEAYMPRTPREEVVQFIMEDLDWAASKLGSDIPSGDNVGRINRWGALAVKARVALQNEMWEVAANTAKEIMDNSPYELYANYGDMYKLAGNAETNPANREAIIYSLFVEDLRTNNLTNYTCTPVDYIRLNASKRLVDAFLCTDGKPAKAGLEYYGQSVTTSDQYNYPEEHYSDYFENRDPRLKMTVYSPGDEWPGGDDGDADTDTDNDIFQLPRFAVLQNNNRLGANGLTGFYLKKYNTPALAGLYNRDHNNINVIRYPEILLIYAEALFNLQGGTLTQAQIDMTVNQLRERVDMHPMNLDELNAWGLDLETELHRERRVEMSMDGMRYFDVLRWREGEVHLGKAMVGPSLEVCMNDLGANPYPDNGTDEFGDIIYEKSVAEGGLDNFDPTKHYLWPVPYAERIKNPDLGQNPGWE</sequence>
<keyword evidence="3" id="KW-0732">Signal</keyword>
<reference evidence="9" key="1">
    <citation type="journal article" date="2019" name="Int. J. Syst. Evol. Microbiol.">
        <title>The Global Catalogue of Microorganisms (GCM) 10K type strain sequencing project: providing services to taxonomists for standard genome sequencing and annotation.</title>
        <authorList>
            <consortium name="The Broad Institute Genomics Platform"/>
            <consortium name="The Broad Institute Genome Sequencing Center for Infectious Disease"/>
            <person name="Wu L."/>
            <person name="Ma J."/>
        </authorList>
    </citation>
    <scope>NUCLEOTIDE SEQUENCE [LARGE SCALE GENOMIC DNA]</scope>
    <source>
        <strain evidence="9">CGMCC 1.15407</strain>
    </source>
</reference>
<dbReference type="SUPFAM" id="SSF48452">
    <property type="entry name" value="TPR-like"/>
    <property type="match status" value="1"/>
</dbReference>
<dbReference type="InterPro" id="IPR012944">
    <property type="entry name" value="SusD_RagB_dom"/>
</dbReference>
<comment type="caution">
    <text evidence="8">The sequence shown here is derived from an EMBL/GenBank/DDBJ whole genome shotgun (WGS) entry which is preliminary data.</text>
</comment>
<evidence type="ECO:0000256" key="3">
    <source>
        <dbReference type="ARBA" id="ARBA00022729"/>
    </source>
</evidence>
<feature type="domain" description="SusD-like N-terminal" evidence="7">
    <location>
        <begin position="99"/>
        <end position="224"/>
    </location>
</feature>
<proteinExistence type="inferred from homology"/>